<dbReference type="InterPro" id="IPR020846">
    <property type="entry name" value="MFS_dom"/>
</dbReference>
<evidence type="ECO:0000256" key="1">
    <source>
        <dbReference type="ARBA" id="ARBA00004141"/>
    </source>
</evidence>
<name>A0A370TTT9_9HELO</name>
<keyword evidence="4 6" id="KW-1133">Transmembrane helix</keyword>
<dbReference type="STRING" id="2656787.A0A370TTT9"/>
<evidence type="ECO:0000256" key="3">
    <source>
        <dbReference type="ARBA" id="ARBA00022692"/>
    </source>
</evidence>
<dbReference type="GO" id="GO:0022857">
    <property type="term" value="F:transmembrane transporter activity"/>
    <property type="evidence" value="ECO:0007669"/>
    <property type="project" value="InterPro"/>
</dbReference>
<feature type="transmembrane region" description="Helical" evidence="6">
    <location>
        <begin position="39"/>
        <end position="60"/>
    </location>
</feature>
<evidence type="ECO:0000256" key="4">
    <source>
        <dbReference type="ARBA" id="ARBA00022989"/>
    </source>
</evidence>
<evidence type="ECO:0000256" key="6">
    <source>
        <dbReference type="SAM" id="Phobius"/>
    </source>
</evidence>
<dbReference type="GeneID" id="43596136"/>
<proteinExistence type="inferred from homology"/>
<dbReference type="FunFam" id="1.20.1250.20:FF:000011">
    <property type="entry name" value="MFS multidrug transporter, putative"/>
    <property type="match status" value="1"/>
</dbReference>
<gene>
    <name evidence="8" type="ORF">BP5553_03287</name>
</gene>
<accession>A0A370TTT9</accession>
<dbReference type="Gene3D" id="1.20.1250.20">
    <property type="entry name" value="MFS general substrate transporter like domains"/>
    <property type="match status" value="1"/>
</dbReference>
<dbReference type="PANTHER" id="PTHR23502:SF68">
    <property type="entry name" value="MULTIDRUG TRANSPORTER, PUTATIVE (AFU_ORTHOLOGUE AFUA_3G01120)-RELATED"/>
    <property type="match status" value="1"/>
</dbReference>
<keyword evidence="3 6" id="KW-0812">Transmembrane</keyword>
<feature type="transmembrane region" description="Helical" evidence="6">
    <location>
        <begin position="354"/>
        <end position="373"/>
    </location>
</feature>
<feature type="transmembrane region" description="Helical" evidence="6">
    <location>
        <begin position="133"/>
        <end position="155"/>
    </location>
</feature>
<keyword evidence="5 6" id="KW-0472">Membrane</keyword>
<evidence type="ECO:0000259" key="7">
    <source>
        <dbReference type="PROSITE" id="PS50850"/>
    </source>
</evidence>
<comment type="subcellular location">
    <subcellularLocation>
        <location evidence="1">Membrane</location>
        <topology evidence="1">Multi-pass membrane protein</topology>
    </subcellularLocation>
</comment>
<feature type="transmembrane region" description="Helical" evidence="6">
    <location>
        <begin position="80"/>
        <end position="99"/>
    </location>
</feature>
<dbReference type="RefSeq" id="XP_031871603.1">
    <property type="nucleotide sequence ID" value="XM_032011910.1"/>
</dbReference>
<feature type="transmembrane region" description="Helical" evidence="6">
    <location>
        <begin position="167"/>
        <end position="190"/>
    </location>
</feature>
<evidence type="ECO:0000256" key="5">
    <source>
        <dbReference type="ARBA" id="ARBA00023136"/>
    </source>
</evidence>
<comment type="similarity">
    <text evidence="2">Belongs to the major facilitator superfamily.</text>
</comment>
<feature type="transmembrane region" description="Helical" evidence="6">
    <location>
        <begin position="106"/>
        <end position="127"/>
    </location>
</feature>
<dbReference type="SUPFAM" id="SSF103473">
    <property type="entry name" value="MFS general substrate transporter"/>
    <property type="match status" value="1"/>
</dbReference>
<keyword evidence="9" id="KW-1185">Reference proteome</keyword>
<comment type="caution">
    <text evidence="8">The sequence shown here is derived from an EMBL/GenBank/DDBJ whole genome shotgun (WGS) entry which is preliminary data.</text>
</comment>
<dbReference type="InterPro" id="IPR036259">
    <property type="entry name" value="MFS_trans_sf"/>
</dbReference>
<dbReference type="EMBL" id="NPIC01000002">
    <property type="protein sequence ID" value="RDL38947.1"/>
    <property type="molecule type" value="Genomic_DNA"/>
</dbReference>
<feature type="domain" description="Major facilitator superfamily (MFS) profile" evidence="7">
    <location>
        <begin position="41"/>
        <end position="449"/>
    </location>
</feature>
<feature type="transmembrane region" description="Helical" evidence="6">
    <location>
        <begin position="305"/>
        <end position="329"/>
    </location>
</feature>
<evidence type="ECO:0000313" key="8">
    <source>
        <dbReference type="EMBL" id="RDL38947.1"/>
    </source>
</evidence>
<feature type="transmembrane region" description="Helical" evidence="6">
    <location>
        <begin position="196"/>
        <end position="216"/>
    </location>
</feature>
<reference evidence="8 9" key="1">
    <citation type="journal article" date="2018" name="IMA Fungus">
        <title>IMA Genome-F 9: Draft genome sequence of Annulohypoxylon stygium, Aspergillus mulundensis, Berkeleyomyces basicola (syn. Thielaviopsis basicola), Ceratocystis smalleyi, two Cercospora beticola strains, Coleophoma cylindrospora, Fusarium fracticaudum, Phialophora cf. hyalina, and Morchella septimelata.</title>
        <authorList>
            <person name="Wingfield B.D."/>
            <person name="Bills G.F."/>
            <person name="Dong Y."/>
            <person name="Huang W."/>
            <person name="Nel W.J."/>
            <person name="Swalarsk-Parry B.S."/>
            <person name="Vaghefi N."/>
            <person name="Wilken P.M."/>
            <person name="An Z."/>
            <person name="de Beer Z.W."/>
            <person name="De Vos L."/>
            <person name="Chen L."/>
            <person name="Duong T.A."/>
            <person name="Gao Y."/>
            <person name="Hammerbacher A."/>
            <person name="Kikkert J.R."/>
            <person name="Li Y."/>
            <person name="Li H."/>
            <person name="Li K."/>
            <person name="Li Q."/>
            <person name="Liu X."/>
            <person name="Ma X."/>
            <person name="Naidoo K."/>
            <person name="Pethybridge S.J."/>
            <person name="Sun J."/>
            <person name="Steenkamp E.T."/>
            <person name="van der Nest M.A."/>
            <person name="van Wyk S."/>
            <person name="Wingfield M.J."/>
            <person name="Xiong C."/>
            <person name="Yue Q."/>
            <person name="Zhang X."/>
        </authorList>
    </citation>
    <scope>NUCLEOTIDE SEQUENCE [LARGE SCALE GENOMIC DNA]</scope>
    <source>
        <strain evidence="8 9">BP 5553</strain>
    </source>
</reference>
<dbReference type="PROSITE" id="PS50850">
    <property type="entry name" value="MFS"/>
    <property type="match status" value="1"/>
</dbReference>
<feature type="transmembrane region" description="Helical" evidence="6">
    <location>
        <begin position="265"/>
        <end position="293"/>
    </location>
</feature>
<evidence type="ECO:0000313" key="9">
    <source>
        <dbReference type="Proteomes" id="UP000254866"/>
    </source>
</evidence>
<organism evidence="8 9">
    <name type="scientific">Venustampulla echinocandica</name>
    <dbReference type="NCBI Taxonomy" id="2656787"/>
    <lineage>
        <taxon>Eukaryota</taxon>
        <taxon>Fungi</taxon>
        <taxon>Dikarya</taxon>
        <taxon>Ascomycota</taxon>
        <taxon>Pezizomycotina</taxon>
        <taxon>Leotiomycetes</taxon>
        <taxon>Helotiales</taxon>
        <taxon>Pleuroascaceae</taxon>
        <taxon>Venustampulla</taxon>
    </lineage>
</organism>
<feature type="transmembrane region" description="Helical" evidence="6">
    <location>
        <begin position="379"/>
        <end position="398"/>
    </location>
</feature>
<sequence>MLPASDDALFYPFEVDDYVGWHGPFDPENPMNWPRWKRLGHVAWVSIIIFLVNVSSTMFAPGAGRLMADFHQTSSTIGTLTVSIFLLGLALGPLVISPFSELYGRLYVYHVSVAAYIAFILACAWSEDITSFLVFRFLAGCAGSSPLTISGGTVADVIPVEQRGMSMAMMAIGPILGPVVGPVAGGFVSQSLGWRWTYWIVAIAAVIWLVVAMIFMRETYARTLLERKAALLRKTTGNPALLVKGHEQLSPLVHLTNGLARPVKLLLFSPVVLLLSIYVALIFGLLFLCLSTYSTVFIKQYHFTIGTSGLAFLGQGTGMLTGLIMFGILSDKILKAKGAAGHNGRMTPEDRLPLMVYFAPVLPIGFFVYGWTVETNVHWMAPIIGTSFIGIGALFVMLPAQIYLVDAFGAEAASSALAANTLLRSLCGTLLPLAAPHLFGVRAGAITIL</sequence>
<dbReference type="Pfam" id="PF07690">
    <property type="entry name" value="MFS_1"/>
    <property type="match status" value="1"/>
</dbReference>
<dbReference type="Proteomes" id="UP000254866">
    <property type="component" value="Unassembled WGS sequence"/>
</dbReference>
<evidence type="ECO:0000256" key="2">
    <source>
        <dbReference type="ARBA" id="ARBA00008335"/>
    </source>
</evidence>
<protein>
    <recommendedName>
        <fullName evidence="7">Major facilitator superfamily (MFS) profile domain-containing protein</fullName>
    </recommendedName>
</protein>
<dbReference type="OrthoDB" id="5296287at2759"/>
<dbReference type="GO" id="GO:0016020">
    <property type="term" value="C:membrane"/>
    <property type="evidence" value="ECO:0007669"/>
    <property type="project" value="UniProtKB-SubCell"/>
</dbReference>
<dbReference type="InterPro" id="IPR011701">
    <property type="entry name" value="MFS"/>
</dbReference>
<dbReference type="PANTHER" id="PTHR23502">
    <property type="entry name" value="MAJOR FACILITATOR SUPERFAMILY"/>
    <property type="match status" value="1"/>
</dbReference>
<dbReference type="AlphaFoldDB" id="A0A370TTT9"/>